<dbReference type="CDD" id="cd00519">
    <property type="entry name" value="Lipase_3"/>
    <property type="match status" value="1"/>
</dbReference>
<dbReference type="PANTHER" id="PTHR45856:SF11">
    <property type="entry name" value="FUNGAL LIPASE-LIKE DOMAIN-CONTAINING PROTEIN"/>
    <property type="match status" value="1"/>
</dbReference>
<reference evidence="2 3" key="1">
    <citation type="submission" date="2018-03" db="EMBL/GenBank/DDBJ databases">
        <title>Adhaeribacter sp. HMF7605 Genome sequencing and assembly.</title>
        <authorList>
            <person name="Kang H."/>
            <person name="Kang J."/>
            <person name="Cha I."/>
            <person name="Kim H."/>
            <person name="Joh K."/>
        </authorList>
    </citation>
    <scope>NUCLEOTIDE SEQUENCE [LARGE SCALE GENOMIC DNA]</scope>
    <source>
        <strain evidence="2 3">HMF7605</strain>
    </source>
</reference>
<dbReference type="Pfam" id="PF01764">
    <property type="entry name" value="Lipase_3"/>
    <property type="match status" value="1"/>
</dbReference>
<dbReference type="PANTHER" id="PTHR45856">
    <property type="entry name" value="ALPHA/BETA-HYDROLASES SUPERFAMILY PROTEIN"/>
    <property type="match status" value="1"/>
</dbReference>
<dbReference type="SUPFAM" id="SSF53474">
    <property type="entry name" value="alpha/beta-Hydrolases"/>
    <property type="match status" value="1"/>
</dbReference>
<dbReference type="RefSeq" id="WP_106927753.1">
    <property type="nucleotide sequence ID" value="NZ_PYFT01000001.1"/>
</dbReference>
<organism evidence="2 3">
    <name type="scientific">Adhaeribacter arboris</name>
    <dbReference type="NCBI Taxonomy" id="2072846"/>
    <lineage>
        <taxon>Bacteria</taxon>
        <taxon>Pseudomonadati</taxon>
        <taxon>Bacteroidota</taxon>
        <taxon>Cytophagia</taxon>
        <taxon>Cytophagales</taxon>
        <taxon>Hymenobacteraceae</taxon>
        <taxon>Adhaeribacter</taxon>
    </lineage>
</organism>
<gene>
    <name evidence="2" type="ORF">AHMF7605_06925</name>
</gene>
<dbReference type="OrthoDB" id="927373at2"/>
<sequence length="364" mass="41680">MRKLYLVFIFFLLYLLSQVSYSQVLKPGFDKEEYMELLKIYSRWGDSTFYAGIAQSENYTRAYGSPTVGLQNRWELHTNKAHTVAVISIRGTTADPVSWLANFYAAMVPATGSIKLSDNLTFNYQLATNPRAAVHAGWLISLGFLANDILPRLDSCYRAGIKEYIILGHSQGGAIAYLLTSHLHHLQDTGKLPTDIRFKTYCSAGPKPGNLYYAYEYENRTQGGWAFNVVNSADWVPEVPISIQTVNDFNPTNPFINAKQGIKKQKFPKRAALHYVYKQLTKHTLKAQKRYQQYLGNKASKYVQSQLKEIQVPAYYNSNNYVRTGTFIVLLADQAYYQKFPESKTKVFTHHMLQPYYYLAQKLK</sequence>
<dbReference type="InterPro" id="IPR002921">
    <property type="entry name" value="Fungal_lipase-type"/>
</dbReference>
<evidence type="ECO:0000313" key="2">
    <source>
        <dbReference type="EMBL" id="PSR53282.1"/>
    </source>
</evidence>
<evidence type="ECO:0000313" key="3">
    <source>
        <dbReference type="Proteomes" id="UP000240357"/>
    </source>
</evidence>
<dbReference type="Proteomes" id="UP000240357">
    <property type="component" value="Unassembled WGS sequence"/>
</dbReference>
<protein>
    <submittedName>
        <fullName evidence="2">Lipase</fullName>
    </submittedName>
</protein>
<dbReference type="Gene3D" id="3.40.50.1820">
    <property type="entry name" value="alpha/beta hydrolase"/>
    <property type="match status" value="1"/>
</dbReference>
<keyword evidence="3" id="KW-1185">Reference proteome</keyword>
<dbReference type="AlphaFoldDB" id="A0A2T2YCN3"/>
<accession>A0A2T2YCN3</accession>
<proteinExistence type="predicted"/>
<dbReference type="InterPro" id="IPR051218">
    <property type="entry name" value="Sec_MonoDiacylglyc_Lipase"/>
</dbReference>
<feature type="domain" description="Fungal lipase-type" evidence="1">
    <location>
        <begin position="86"/>
        <end position="241"/>
    </location>
</feature>
<dbReference type="GO" id="GO:0006629">
    <property type="term" value="P:lipid metabolic process"/>
    <property type="evidence" value="ECO:0007669"/>
    <property type="project" value="InterPro"/>
</dbReference>
<evidence type="ECO:0000259" key="1">
    <source>
        <dbReference type="Pfam" id="PF01764"/>
    </source>
</evidence>
<dbReference type="EMBL" id="PYFT01000001">
    <property type="protein sequence ID" value="PSR53282.1"/>
    <property type="molecule type" value="Genomic_DNA"/>
</dbReference>
<dbReference type="InterPro" id="IPR029058">
    <property type="entry name" value="AB_hydrolase_fold"/>
</dbReference>
<name>A0A2T2YCN3_9BACT</name>
<comment type="caution">
    <text evidence="2">The sequence shown here is derived from an EMBL/GenBank/DDBJ whole genome shotgun (WGS) entry which is preliminary data.</text>
</comment>